<sequence>MTRTALVTGGTRGIGAAIARALRDSGHQVIATYQGNDEAAAAFTRDTDIPARKWDVSDFAACQQGVADVVETYGSVDVLVNNAGITRDATLHKMEEADWNAVITTNLNSAFNMTRAVINGMREAGFGRIISIASINGQKGQMGQANYAAAKAGLIGFTKSVAQENARRGVTANVVSPGYISTEMVAAVPENVLEKIVGQIPVNRLGEAEEVGQAVAYLASDGAGFVTGSTLSINGGQWMA</sequence>
<organism evidence="4 5">
    <name type="scientific">Spiribacter aquaticus</name>
    <dbReference type="NCBI Taxonomy" id="1935996"/>
    <lineage>
        <taxon>Bacteria</taxon>
        <taxon>Pseudomonadati</taxon>
        <taxon>Pseudomonadota</taxon>
        <taxon>Gammaproteobacteria</taxon>
        <taxon>Chromatiales</taxon>
        <taxon>Ectothiorhodospiraceae</taxon>
        <taxon>Spiribacter</taxon>
    </lineage>
</organism>
<evidence type="ECO:0000256" key="2">
    <source>
        <dbReference type="ARBA" id="ARBA00023002"/>
    </source>
</evidence>
<dbReference type="InterPro" id="IPR057326">
    <property type="entry name" value="KR_dom"/>
</dbReference>
<dbReference type="GO" id="GO:0005737">
    <property type="term" value="C:cytoplasm"/>
    <property type="evidence" value="ECO:0007669"/>
    <property type="project" value="InterPro"/>
</dbReference>
<dbReference type="SUPFAM" id="SSF51735">
    <property type="entry name" value="NAD(P)-binding Rossmann-fold domains"/>
    <property type="match status" value="1"/>
</dbReference>
<keyword evidence="2 4" id="KW-0560">Oxidoreductase</keyword>
<evidence type="ECO:0000313" key="4">
    <source>
        <dbReference type="EMBL" id="TVO65243.1"/>
    </source>
</evidence>
<accession>A0A557RJA2</accession>
<dbReference type="FunFam" id="3.40.50.720:FF:000173">
    <property type="entry name" value="3-oxoacyl-[acyl-carrier protein] reductase"/>
    <property type="match status" value="1"/>
</dbReference>
<dbReference type="PANTHER" id="PTHR42879:SF2">
    <property type="entry name" value="3-OXOACYL-[ACYL-CARRIER-PROTEIN] REDUCTASE FABG"/>
    <property type="match status" value="1"/>
</dbReference>
<dbReference type="InterPro" id="IPR050259">
    <property type="entry name" value="SDR"/>
</dbReference>
<dbReference type="InterPro" id="IPR020904">
    <property type="entry name" value="Sc_DH/Rdtase_CS"/>
</dbReference>
<reference evidence="4 5" key="1">
    <citation type="submission" date="2019-07" db="EMBL/GenBank/DDBJ databases">
        <title>Reclasification of Spiribacter aquaticus.</title>
        <authorList>
            <person name="Leon M.J."/>
            <person name="Sanchez-Porro C."/>
            <person name="Ventosa A."/>
        </authorList>
    </citation>
    <scope>NUCLEOTIDE SEQUENCE [LARGE SCALE GENOMIC DNA]</scope>
    <source>
        <strain evidence="4 5">SP30</strain>
    </source>
</reference>
<dbReference type="PROSITE" id="PS00061">
    <property type="entry name" value="ADH_SHORT"/>
    <property type="match status" value="1"/>
</dbReference>
<protein>
    <submittedName>
        <fullName evidence="4">Acetoacetyl-CoA reductase</fullName>
        <ecNumber evidence="4">1.1.1.36</ecNumber>
    </submittedName>
</protein>
<dbReference type="EC" id="1.1.1.36" evidence="4"/>
<dbReference type="NCBIfam" id="NF009466">
    <property type="entry name" value="PRK12826.1-2"/>
    <property type="match status" value="1"/>
</dbReference>
<dbReference type="GO" id="GO:0042619">
    <property type="term" value="P:poly-hydroxybutyrate biosynthetic process"/>
    <property type="evidence" value="ECO:0007669"/>
    <property type="project" value="InterPro"/>
</dbReference>
<dbReference type="CDD" id="cd05333">
    <property type="entry name" value="BKR_SDR_c"/>
    <property type="match status" value="1"/>
</dbReference>
<dbReference type="PRINTS" id="PR00080">
    <property type="entry name" value="SDRFAMILY"/>
</dbReference>
<evidence type="ECO:0000313" key="5">
    <source>
        <dbReference type="Proteomes" id="UP000316688"/>
    </source>
</evidence>
<gene>
    <name evidence="4" type="primary">phbB</name>
    <name evidence="4" type="ORF">FPL11_03920</name>
</gene>
<dbReference type="Proteomes" id="UP000316688">
    <property type="component" value="Unassembled WGS sequence"/>
</dbReference>
<dbReference type="NCBIfam" id="NF009464">
    <property type="entry name" value="PRK12824.1"/>
    <property type="match status" value="1"/>
</dbReference>
<keyword evidence="5" id="KW-1185">Reference proteome</keyword>
<dbReference type="PANTHER" id="PTHR42879">
    <property type="entry name" value="3-OXOACYL-(ACYL-CARRIER-PROTEIN) REDUCTASE"/>
    <property type="match status" value="1"/>
</dbReference>
<dbReference type="GO" id="GO:0018454">
    <property type="term" value="F:acetoacetyl-CoA reductase activity"/>
    <property type="evidence" value="ECO:0007669"/>
    <property type="project" value="UniProtKB-EC"/>
</dbReference>
<dbReference type="InterPro" id="IPR036291">
    <property type="entry name" value="NAD(P)-bd_dom_sf"/>
</dbReference>
<dbReference type="PRINTS" id="PR00081">
    <property type="entry name" value="GDHRDH"/>
</dbReference>
<feature type="domain" description="Ketoreductase" evidence="3">
    <location>
        <begin position="3"/>
        <end position="183"/>
    </location>
</feature>
<dbReference type="Pfam" id="PF13561">
    <property type="entry name" value="adh_short_C2"/>
    <property type="match status" value="1"/>
</dbReference>
<dbReference type="InterPro" id="IPR011283">
    <property type="entry name" value="Acetoacetyl-CoA_reductase"/>
</dbReference>
<dbReference type="NCBIfam" id="TIGR01829">
    <property type="entry name" value="AcAcCoA_reduct"/>
    <property type="match status" value="1"/>
</dbReference>
<dbReference type="EMBL" id="VMKP01000002">
    <property type="protein sequence ID" value="TVO65243.1"/>
    <property type="molecule type" value="Genomic_DNA"/>
</dbReference>
<evidence type="ECO:0000259" key="3">
    <source>
        <dbReference type="SMART" id="SM00822"/>
    </source>
</evidence>
<evidence type="ECO:0000256" key="1">
    <source>
        <dbReference type="ARBA" id="ARBA00006484"/>
    </source>
</evidence>
<comment type="caution">
    <text evidence="4">The sequence shown here is derived from an EMBL/GenBank/DDBJ whole genome shotgun (WGS) entry which is preliminary data.</text>
</comment>
<dbReference type="RefSeq" id="WP_144347497.1">
    <property type="nucleotide sequence ID" value="NZ_VMKP01000002.1"/>
</dbReference>
<dbReference type="AlphaFoldDB" id="A0A557RJA2"/>
<dbReference type="GO" id="GO:0032787">
    <property type="term" value="P:monocarboxylic acid metabolic process"/>
    <property type="evidence" value="ECO:0007669"/>
    <property type="project" value="UniProtKB-ARBA"/>
</dbReference>
<dbReference type="InterPro" id="IPR002347">
    <property type="entry name" value="SDR_fam"/>
</dbReference>
<comment type="similarity">
    <text evidence="1">Belongs to the short-chain dehydrogenases/reductases (SDR) family.</text>
</comment>
<proteinExistence type="inferred from homology"/>
<dbReference type="Gene3D" id="3.40.50.720">
    <property type="entry name" value="NAD(P)-binding Rossmann-like Domain"/>
    <property type="match status" value="1"/>
</dbReference>
<name>A0A557RJA2_9GAMM</name>
<dbReference type="SMART" id="SM00822">
    <property type="entry name" value="PKS_KR"/>
    <property type="match status" value="1"/>
</dbReference>